<reference evidence="1" key="1">
    <citation type="submission" date="2016-10" db="EMBL/GenBank/DDBJ databases">
        <authorList>
            <person name="de Groot N.N."/>
        </authorList>
    </citation>
    <scope>NUCLEOTIDE SEQUENCE</scope>
</reference>
<gene>
    <name evidence="1" type="ORF">MNB_SM-3-1416</name>
</gene>
<dbReference type="AlphaFoldDB" id="A0A1W1D1R6"/>
<accession>A0A1W1D1R6</accession>
<proteinExistence type="predicted"/>
<sequence>MRVISLINGSLISETSSIYALHYAKSLDLRVDLIHINGKDSLTAVYKSVEDLKDIAQKLDVEVNFVIFDDLDALKNFIESKEIDMVFCSTRHRHSILDKSFVQTFIHKKIKVDLSVIKVVKLGRANSIDNIILPIRDTKLSVKKFTLFATFSKAYNSKAEIYSVDKIAPLHLHQENQKERLQEIIMNLRHYFRLAKMMNFKFSIKHDFALSEGEKVKTHIAKYNYGLVVVGNHYSKTFTKRHPIDILFENPMINTLYFIPYEDNE</sequence>
<protein>
    <recommendedName>
        <fullName evidence="2">UspA domain-containing protein</fullName>
    </recommendedName>
</protein>
<evidence type="ECO:0008006" key="2">
    <source>
        <dbReference type="Google" id="ProtNLM"/>
    </source>
</evidence>
<dbReference type="Gene3D" id="3.40.50.12370">
    <property type="match status" value="1"/>
</dbReference>
<evidence type="ECO:0000313" key="1">
    <source>
        <dbReference type="EMBL" id="SFV74504.1"/>
    </source>
</evidence>
<dbReference type="EMBL" id="FPHP01000001">
    <property type="protein sequence ID" value="SFV74504.1"/>
    <property type="molecule type" value="Genomic_DNA"/>
</dbReference>
<organism evidence="1">
    <name type="scientific">hydrothermal vent metagenome</name>
    <dbReference type="NCBI Taxonomy" id="652676"/>
    <lineage>
        <taxon>unclassified sequences</taxon>
        <taxon>metagenomes</taxon>
        <taxon>ecological metagenomes</taxon>
    </lineage>
</organism>
<name>A0A1W1D1R6_9ZZZZ</name>